<protein>
    <submittedName>
        <fullName evidence="2">ATP-binding protein</fullName>
    </submittedName>
</protein>
<feature type="chain" id="PRO_5027052965" evidence="1">
    <location>
        <begin position="19"/>
        <end position="273"/>
    </location>
</feature>
<reference evidence="2 3" key="1">
    <citation type="submission" date="2019-12" db="EMBL/GenBank/DDBJ databases">
        <title>The draft genomic sequence of strain Chitinophaga oryziterrae JCM 16595.</title>
        <authorList>
            <person name="Zhang X."/>
        </authorList>
    </citation>
    <scope>NUCLEOTIDE SEQUENCE [LARGE SCALE GENOMIC DNA]</scope>
    <source>
        <strain evidence="2 3">JCM 16595</strain>
    </source>
</reference>
<dbReference type="OrthoDB" id="7675395at2"/>
<evidence type="ECO:0000313" key="3">
    <source>
        <dbReference type="Proteomes" id="UP000468388"/>
    </source>
</evidence>
<dbReference type="RefSeq" id="WP_157301535.1">
    <property type="nucleotide sequence ID" value="NZ_BAAAZB010000004.1"/>
</dbReference>
<sequence length="273" mass="29707">MKKLISILLACFPLFVIAQHHQLEKIWQTDTIVAVPESVLPDFKKGILYISLIDGGGWDADGKGGVGKLNMDGTNYTGNWVSGLNAPKGLGRYGNRLYVADITDVVVIDIATGKVTKKIPVNSATALNDITVTDKGIVFVSDSRQGRIWRIENDVPSLYLDKVKGANGLKASGQGLVYAEGKLLKKANAQKQITQIAEVPENIDGIEPVGNGDYIVTAWVGYIFYVTANGQVETLLDSHAEKMNTADIGFDPVRRIVFVPTFNAKKVVAYRLK</sequence>
<dbReference type="Gene3D" id="2.130.10.10">
    <property type="entry name" value="YVTN repeat-like/Quinoprotein amine dehydrogenase"/>
    <property type="match status" value="1"/>
</dbReference>
<keyword evidence="3" id="KW-1185">Reference proteome</keyword>
<dbReference type="InterPro" id="IPR015943">
    <property type="entry name" value="WD40/YVTN_repeat-like_dom_sf"/>
</dbReference>
<dbReference type="SUPFAM" id="SSF63829">
    <property type="entry name" value="Calcium-dependent phosphotriesterase"/>
    <property type="match status" value="1"/>
</dbReference>
<gene>
    <name evidence="2" type="ORF">GO495_20165</name>
</gene>
<keyword evidence="2" id="KW-0067">ATP-binding</keyword>
<feature type="signal peptide" evidence="1">
    <location>
        <begin position="1"/>
        <end position="18"/>
    </location>
</feature>
<keyword evidence="2" id="KW-0547">Nucleotide-binding</keyword>
<dbReference type="AlphaFoldDB" id="A0A6N8JFN1"/>
<evidence type="ECO:0000313" key="2">
    <source>
        <dbReference type="EMBL" id="MVT42922.1"/>
    </source>
</evidence>
<name>A0A6N8JFN1_9BACT</name>
<dbReference type="EMBL" id="WRXO01000006">
    <property type="protein sequence ID" value="MVT42922.1"/>
    <property type="molecule type" value="Genomic_DNA"/>
</dbReference>
<dbReference type="Proteomes" id="UP000468388">
    <property type="component" value="Unassembled WGS sequence"/>
</dbReference>
<comment type="caution">
    <text evidence="2">The sequence shown here is derived from an EMBL/GenBank/DDBJ whole genome shotgun (WGS) entry which is preliminary data.</text>
</comment>
<dbReference type="GO" id="GO:0005524">
    <property type="term" value="F:ATP binding"/>
    <property type="evidence" value="ECO:0007669"/>
    <property type="project" value="UniProtKB-KW"/>
</dbReference>
<keyword evidence="1" id="KW-0732">Signal</keyword>
<proteinExistence type="predicted"/>
<accession>A0A6N8JFN1</accession>
<organism evidence="2 3">
    <name type="scientific">Chitinophaga oryziterrae</name>
    <dbReference type="NCBI Taxonomy" id="1031224"/>
    <lineage>
        <taxon>Bacteria</taxon>
        <taxon>Pseudomonadati</taxon>
        <taxon>Bacteroidota</taxon>
        <taxon>Chitinophagia</taxon>
        <taxon>Chitinophagales</taxon>
        <taxon>Chitinophagaceae</taxon>
        <taxon>Chitinophaga</taxon>
    </lineage>
</organism>
<evidence type="ECO:0000256" key="1">
    <source>
        <dbReference type="SAM" id="SignalP"/>
    </source>
</evidence>